<dbReference type="GO" id="GO:0006508">
    <property type="term" value="P:proteolysis"/>
    <property type="evidence" value="ECO:0007669"/>
    <property type="project" value="InterPro"/>
</dbReference>
<dbReference type="AlphaFoldDB" id="A0A8H4W2M2"/>
<name>A0A8H4W2M2_9HELO</name>
<dbReference type="SUPFAM" id="SSF49899">
    <property type="entry name" value="Concanavalin A-like lectins/glucanases"/>
    <property type="match status" value="1"/>
</dbReference>
<dbReference type="PANTHER" id="PTHR40129:SF2">
    <property type="entry name" value="KETOPANTOATE REDUCTASE N-TERMINAL DOMAIN-CONTAINING PROTEIN"/>
    <property type="match status" value="1"/>
</dbReference>
<feature type="transmembrane region" description="Helical" evidence="2">
    <location>
        <begin position="320"/>
        <end position="342"/>
    </location>
</feature>
<dbReference type="GO" id="GO:0070007">
    <property type="term" value="F:glutamic-type endopeptidase activity"/>
    <property type="evidence" value="ECO:0007669"/>
    <property type="project" value="InterPro"/>
</dbReference>
<dbReference type="Gene3D" id="3.40.50.720">
    <property type="entry name" value="NAD(P)-binding Rossmann-like Domain"/>
    <property type="match status" value="1"/>
</dbReference>
<reference evidence="3 4" key="1">
    <citation type="submission" date="2020-03" db="EMBL/GenBank/DDBJ databases">
        <title>Draft Genome Sequence of Cudoniella acicularis.</title>
        <authorList>
            <person name="Buettner E."/>
            <person name="Kellner H."/>
        </authorList>
    </citation>
    <scope>NUCLEOTIDE SEQUENCE [LARGE SCALE GENOMIC DNA]</scope>
    <source>
        <strain evidence="3 4">DSM 108380</strain>
    </source>
</reference>
<keyword evidence="2" id="KW-0812">Transmembrane</keyword>
<dbReference type="EMBL" id="JAAMPI010000400">
    <property type="protein sequence ID" value="KAF4631888.1"/>
    <property type="molecule type" value="Genomic_DNA"/>
</dbReference>
<sequence length="592" mass="65404">MRAVKSGTLVEETRPTKVNFLILGAGWTSTFLIPLLEKEKLTYAATTTTGRDGTYKFKFEHDSKNEDAGQYAVLPEAETVLITFPLKGKNESTHLVTSYTKNHESASKTKFIQLGSTGIWTTPGQDCWVTRHSKYDKLNSRAIAEDELLSLGGCVLNLSGLWGGARQPKHWIDRIASTKEQLKSKTSLHMIHGLDVARAIIAVHRNFNHAAKQRWMLTDLMVYDWWALILGFAGQLDEENSNSVRENSQIKWVGELMNEENHELPLCSLARNNYHYSNTPQRSILETPTSSTVSFDSSIRLGPFQHHLHRLRFFVMEFSFLNCLALFLTLFSTSILGIPHGLARRQVSRLQNDGLELLQAKDIDDLPSPISFSSNWAGAILNPPPTPSGQVYNFVSGQFTIPLPSLSLEAPGGFYSAAIWVGIGGTSKSSNPILQAGVNANVQKTAGKNQVFYEAWYEWFPLGGVFIPSFESGLKAGDVISVEIKTSSSTNGTIVLSNLSTGQEFALELIAPDTETYRLGGLSAEWIVEDYGVNTKQVSFVDFGKVRFSNCVAKTQQSSFDLTDAVRVEMHGKANSTLVDASTVEVNYAGQV</sequence>
<dbReference type="CDD" id="cd13426">
    <property type="entry name" value="Peptidase_G1"/>
    <property type="match status" value="1"/>
</dbReference>
<evidence type="ECO:0000256" key="2">
    <source>
        <dbReference type="SAM" id="Phobius"/>
    </source>
</evidence>
<keyword evidence="2" id="KW-1133">Transmembrane helix</keyword>
<protein>
    <submittedName>
        <fullName evidence="3">Uncharacterized protein</fullName>
    </submittedName>
</protein>
<feature type="active site" description="Proton acceptor" evidence="1">
    <location>
        <position position="529"/>
    </location>
</feature>
<accession>A0A8H4W2M2</accession>
<proteinExistence type="predicted"/>
<dbReference type="InterPro" id="IPR000250">
    <property type="entry name" value="Peptidase_G1"/>
</dbReference>
<evidence type="ECO:0000313" key="4">
    <source>
        <dbReference type="Proteomes" id="UP000566819"/>
    </source>
</evidence>
<dbReference type="Gene3D" id="2.60.120.700">
    <property type="entry name" value="Peptidase G1"/>
    <property type="match status" value="1"/>
</dbReference>
<dbReference type="PANTHER" id="PTHR40129">
    <property type="entry name" value="KETOPANTOATE REDUCTASE N-TERMINAL DOMAIN-CONTAINING PROTEIN"/>
    <property type="match status" value="1"/>
</dbReference>
<keyword evidence="4" id="KW-1185">Reference proteome</keyword>
<dbReference type="InterPro" id="IPR038656">
    <property type="entry name" value="Peptidase_G1_sf"/>
</dbReference>
<dbReference type="InterPro" id="IPR013320">
    <property type="entry name" value="ConA-like_dom_sf"/>
</dbReference>
<evidence type="ECO:0000256" key="1">
    <source>
        <dbReference type="PIRSR" id="PIRSR600250-50"/>
    </source>
</evidence>
<organism evidence="3 4">
    <name type="scientific">Cudoniella acicularis</name>
    <dbReference type="NCBI Taxonomy" id="354080"/>
    <lineage>
        <taxon>Eukaryota</taxon>
        <taxon>Fungi</taxon>
        <taxon>Dikarya</taxon>
        <taxon>Ascomycota</taxon>
        <taxon>Pezizomycotina</taxon>
        <taxon>Leotiomycetes</taxon>
        <taxon>Helotiales</taxon>
        <taxon>Tricladiaceae</taxon>
        <taxon>Cudoniella</taxon>
    </lineage>
</organism>
<dbReference type="OrthoDB" id="674948at2759"/>
<gene>
    <name evidence="3" type="ORF">G7Y89_g6240</name>
</gene>
<comment type="caution">
    <text evidence="3">The sequence shown here is derived from an EMBL/GenBank/DDBJ whole genome shotgun (WGS) entry which is preliminary data.</text>
</comment>
<dbReference type="Proteomes" id="UP000566819">
    <property type="component" value="Unassembled WGS sequence"/>
</dbReference>
<keyword evidence="2" id="KW-0472">Membrane</keyword>
<evidence type="ECO:0000313" key="3">
    <source>
        <dbReference type="EMBL" id="KAF4631888.1"/>
    </source>
</evidence>
<dbReference type="Pfam" id="PF01828">
    <property type="entry name" value="Peptidase_A4"/>
    <property type="match status" value="1"/>
</dbReference>